<dbReference type="EMBL" id="JADIMM010000111">
    <property type="protein sequence ID" value="MBO8458482.1"/>
    <property type="molecule type" value="Genomic_DNA"/>
</dbReference>
<evidence type="ECO:0000259" key="10">
    <source>
        <dbReference type="SMART" id="SM00478"/>
    </source>
</evidence>
<organism evidence="11 12">
    <name type="scientific">Candidatus Gallitreponema excrementavium</name>
    <dbReference type="NCBI Taxonomy" id="2840840"/>
    <lineage>
        <taxon>Bacteria</taxon>
        <taxon>Pseudomonadati</taxon>
        <taxon>Spirochaetota</taxon>
        <taxon>Spirochaetia</taxon>
        <taxon>Spirochaetales</taxon>
        <taxon>Candidatus Gallitreponema</taxon>
    </lineage>
</organism>
<keyword evidence="3" id="KW-0227">DNA damage</keyword>
<protein>
    <recommendedName>
        <fullName evidence="2">DNA-(apurinic or apyrimidinic site) lyase</fullName>
        <ecNumber evidence="2">4.2.99.18</ecNumber>
    </recommendedName>
</protein>
<comment type="caution">
    <text evidence="11">The sequence shown here is derived from an EMBL/GenBank/DDBJ whole genome shotgun (WGS) entry which is preliminary data.</text>
</comment>
<dbReference type="SUPFAM" id="SSF55945">
    <property type="entry name" value="TATA-box binding protein-like"/>
    <property type="match status" value="1"/>
</dbReference>
<keyword evidence="8" id="KW-0326">Glycosidase</keyword>
<name>A0A9D9HQP3_9SPIR</name>
<dbReference type="GO" id="GO:0140078">
    <property type="term" value="F:class I DNA-(apurinic or apyrimidinic site) endonuclease activity"/>
    <property type="evidence" value="ECO:0007669"/>
    <property type="project" value="UniProtKB-EC"/>
</dbReference>
<dbReference type="InterPro" id="IPR023170">
    <property type="entry name" value="HhH_base_excis_C"/>
</dbReference>
<sequence>MIRLQVKNLNLSQIADSGQCFRWKKIRDESSDSFYFLIPALGKVLPVSQEKETFKFYCTQEEFEKLWKPYFDLENDYGAFIKNIPPKDSYLKQAAEKGSGIRILKQEFFETTVSFIISQNNNISRIKNSIEFLSQNFGSLNQDLKDMDLPEPFLSGKTTPVHNFPGPESFASFSDNELLKLFKTAGLGYRDTFLLGFIRLAENTPSIITGLKGIPYENAMEKLLEIKGIGPKVANCIALFSLHFLGACPVDTWIKKIIKNRYDGTKPEWMNSNPDDCNYRPGGVYQQYVFNYERNLLSQNKR</sequence>
<reference evidence="11" key="1">
    <citation type="submission" date="2020-10" db="EMBL/GenBank/DDBJ databases">
        <authorList>
            <person name="Gilroy R."/>
        </authorList>
    </citation>
    <scope>NUCLEOTIDE SEQUENCE</scope>
    <source>
        <strain evidence="11">10532</strain>
    </source>
</reference>
<evidence type="ECO:0000256" key="3">
    <source>
        <dbReference type="ARBA" id="ARBA00022763"/>
    </source>
</evidence>
<dbReference type="Gene3D" id="1.10.340.30">
    <property type="entry name" value="Hypothetical protein, domain 2"/>
    <property type="match status" value="1"/>
</dbReference>
<dbReference type="Gene3D" id="3.30.310.260">
    <property type="match status" value="1"/>
</dbReference>
<feature type="domain" description="HhH-GPD" evidence="10">
    <location>
        <begin position="117"/>
        <end position="294"/>
    </location>
</feature>
<dbReference type="InterPro" id="IPR011257">
    <property type="entry name" value="DNA_glycosylase"/>
</dbReference>
<dbReference type="CDD" id="cd00056">
    <property type="entry name" value="ENDO3c"/>
    <property type="match status" value="1"/>
</dbReference>
<dbReference type="EC" id="4.2.99.18" evidence="2"/>
<dbReference type="SUPFAM" id="SSF48150">
    <property type="entry name" value="DNA-glycosylase"/>
    <property type="match status" value="1"/>
</dbReference>
<comment type="catalytic activity">
    <reaction evidence="9">
        <text>2'-deoxyribonucleotide-(2'-deoxyribose 5'-phosphate)-2'-deoxyribonucleotide-DNA = a 3'-end 2'-deoxyribonucleotide-(2,3-dehydro-2,3-deoxyribose 5'-phosphate)-DNA + a 5'-end 5'-phospho-2'-deoxyribonucleoside-DNA + H(+)</text>
        <dbReference type="Rhea" id="RHEA:66592"/>
        <dbReference type="Rhea" id="RHEA-COMP:13180"/>
        <dbReference type="Rhea" id="RHEA-COMP:16897"/>
        <dbReference type="Rhea" id="RHEA-COMP:17067"/>
        <dbReference type="ChEBI" id="CHEBI:15378"/>
        <dbReference type="ChEBI" id="CHEBI:136412"/>
        <dbReference type="ChEBI" id="CHEBI:157695"/>
        <dbReference type="ChEBI" id="CHEBI:167181"/>
        <dbReference type="EC" id="4.2.99.18"/>
    </reaction>
</comment>
<dbReference type="AlphaFoldDB" id="A0A9D9HQP3"/>
<keyword evidence="7" id="KW-0511">Multifunctional enzyme</keyword>
<dbReference type="Proteomes" id="UP000823638">
    <property type="component" value="Unassembled WGS sequence"/>
</dbReference>
<dbReference type="GO" id="GO:0008534">
    <property type="term" value="F:oxidized purine nucleobase lesion DNA N-glycosylase activity"/>
    <property type="evidence" value="ECO:0007669"/>
    <property type="project" value="InterPro"/>
</dbReference>
<evidence type="ECO:0000256" key="6">
    <source>
        <dbReference type="ARBA" id="ARBA00023239"/>
    </source>
</evidence>
<evidence type="ECO:0000313" key="12">
    <source>
        <dbReference type="Proteomes" id="UP000823638"/>
    </source>
</evidence>
<evidence type="ECO:0000313" key="11">
    <source>
        <dbReference type="EMBL" id="MBO8458482.1"/>
    </source>
</evidence>
<keyword evidence="5" id="KW-0234">DNA repair</keyword>
<proteinExistence type="inferred from homology"/>
<evidence type="ECO:0000256" key="2">
    <source>
        <dbReference type="ARBA" id="ARBA00012720"/>
    </source>
</evidence>
<reference evidence="11" key="2">
    <citation type="journal article" date="2021" name="PeerJ">
        <title>Extensive microbial diversity within the chicken gut microbiome revealed by metagenomics and culture.</title>
        <authorList>
            <person name="Gilroy R."/>
            <person name="Ravi A."/>
            <person name="Getino M."/>
            <person name="Pursley I."/>
            <person name="Horton D.L."/>
            <person name="Alikhan N.F."/>
            <person name="Baker D."/>
            <person name="Gharbi K."/>
            <person name="Hall N."/>
            <person name="Watson M."/>
            <person name="Adriaenssens E.M."/>
            <person name="Foster-Nyarko E."/>
            <person name="Jarju S."/>
            <person name="Secka A."/>
            <person name="Antonio M."/>
            <person name="Oren A."/>
            <person name="Chaudhuri R.R."/>
            <person name="La Ragione R."/>
            <person name="Hildebrand F."/>
            <person name="Pallen M.J."/>
        </authorList>
    </citation>
    <scope>NUCLEOTIDE SEQUENCE</scope>
    <source>
        <strain evidence="11">10532</strain>
    </source>
</reference>
<comment type="similarity">
    <text evidence="1">Belongs to the type-1 OGG1 family.</text>
</comment>
<evidence type="ECO:0000256" key="4">
    <source>
        <dbReference type="ARBA" id="ARBA00022801"/>
    </source>
</evidence>
<keyword evidence="6" id="KW-0456">Lyase</keyword>
<dbReference type="InterPro" id="IPR012904">
    <property type="entry name" value="OGG_N"/>
</dbReference>
<evidence type="ECO:0000256" key="9">
    <source>
        <dbReference type="ARBA" id="ARBA00044632"/>
    </source>
</evidence>
<dbReference type="PANTHER" id="PTHR10242:SF2">
    <property type="entry name" value="N-GLYCOSYLASE_DNA LYASE"/>
    <property type="match status" value="1"/>
</dbReference>
<dbReference type="GO" id="GO:0003684">
    <property type="term" value="F:damaged DNA binding"/>
    <property type="evidence" value="ECO:0007669"/>
    <property type="project" value="InterPro"/>
</dbReference>
<keyword evidence="4" id="KW-0378">Hydrolase</keyword>
<dbReference type="Pfam" id="PF07934">
    <property type="entry name" value="OGG_N"/>
    <property type="match status" value="1"/>
</dbReference>
<dbReference type="Gene3D" id="1.10.1670.10">
    <property type="entry name" value="Helix-hairpin-Helix base-excision DNA repair enzymes (C-terminal)"/>
    <property type="match status" value="1"/>
</dbReference>
<accession>A0A9D9HQP3</accession>
<evidence type="ECO:0000256" key="8">
    <source>
        <dbReference type="ARBA" id="ARBA00023295"/>
    </source>
</evidence>
<dbReference type="InterPro" id="IPR003265">
    <property type="entry name" value="HhH-GPD_domain"/>
</dbReference>
<dbReference type="InterPro" id="IPR052054">
    <property type="entry name" value="Oxidative_DNA_repair_enzyme"/>
</dbReference>
<dbReference type="GO" id="GO:0006284">
    <property type="term" value="P:base-excision repair"/>
    <property type="evidence" value="ECO:0007669"/>
    <property type="project" value="InterPro"/>
</dbReference>
<evidence type="ECO:0000256" key="7">
    <source>
        <dbReference type="ARBA" id="ARBA00023268"/>
    </source>
</evidence>
<gene>
    <name evidence="11" type="ORF">IAA81_09700</name>
</gene>
<dbReference type="GO" id="GO:0006289">
    <property type="term" value="P:nucleotide-excision repair"/>
    <property type="evidence" value="ECO:0007669"/>
    <property type="project" value="InterPro"/>
</dbReference>
<dbReference type="SMART" id="SM00478">
    <property type="entry name" value="ENDO3c"/>
    <property type="match status" value="1"/>
</dbReference>
<evidence type="ECO:0000256" key="1">
    <source>
        <dbReference type="ARBA" id="ARBA00010679"/>
    </source>
</evidence>
<dbReference type="PANTHER" id="PTHR10242">
    <property type="entry name" value="8-OXOGUANINE DNA GLYCOSYLASE"/>
    <property type="match status" value="1"/>
</dbReference>
<evidence type="ECO:0000256" key="5">
    <source>
        <dbReference type="ARBA" id="ARBA00023204"/>
    </source>
</evidence>